<dbReference type="GO" id="GO:0006260">
    <property type="term" value="P:DNA replication"/>
    <property type="evidence" value="ECO:0007669"/>
    <property type="project" value="UniProtKB-KW"/>
</dbReference>
<keyword evidence="5 7" id="KW-0378">Hydrolase</keyword>
<evidence type="ECO:0000256" key="3">
    <source>
        <dbReference type="ARBA" id="ARBA00013365"/>
    </source>
</evidence>
<comment type="subunit">
    <text evidence="2 7">Heterodimer of SbcC and SbcD.</text>
</comment>
<dbReference type="GO" id="GO:0008408">
    <property type="term" value="F:3'-5' exonuclease activity"/>
    <property type="evidence" value="ECO:0007669"/>
    <property type="project" value="InterPro"/>
</dbReference>
<dbReference type="PANTHER" id="PTHR30337:SF0">
    <property type="entry name" value="NUCLEASE SBCCD SUBUNIT D"/>
    <property type="match status" value="1"/>
</dbReference>
<evidence type="ECO:0000256" key="6">
    <source>
        <dbReference type="ARBA" id="ARBA00022839"/>
    </source>
</evidence>
<evidence type="ECO:0000256" key="5">
    <source>
        <dbReference type="ARBA" id="ARBA00022801"/>
    </source>
</evidence>
<evidence type="ECO:0000313" key="11">
    <source>
        <dbReference type="Proteomes" id="UP000319812"/>
    </source>
</evidence>
<reference evidence="10 11" key="1">
    <citation type="submission" date="2019-06" db="EMBL/GenBank/DDBJ databases">
        <title>Whole genome shotgun sequence of Halomonas halmophila NBRC 15537.</title>
        <authorList>
            <person name="Hosoyama A."/>
            <person name="Uohara A."/>
            <person name="Ohji S."/>
            <person name="Ichikawa N."/>
        </authorList>
    </citation>
    <scope>NUCLEOTIDE SEQUENCE [LARGE SCALE GENOMIC DNA]</scope>
    <source>
        <strain evidence="10 11">NBRC 15537</strain>
    </source>
</reference>
<dbReference type="NCBIfam" id="TIGR00619">
    <property type="entry name" value="sbcd"/>
    <property type="match status" value="1"/>
</dbReference>
<dbReference type="Proteomes" id="UP000319812">
    <property type="component" value="Unassembled WGS sequence"/>
</dbReference>
<dbReference type="InterPro" id="IPR050535">
    <property type="entry name" value="DNA_Repair-Maintenance_Comp"/>
</dbReference>
<keyword evidence="6 7" id="KW-0269">Exonuclease</keyword>
<comment type="function">
    <text evidence="7">SbcCD cleaves DNA hairpin structures. These structures can inhibit DNA replication and are intermediates in certain DNA recombination reactions. The complex acts as a 3'-&gt;5' double strand exonuclease that can open hairpins. It also has a 5' single-strand endonuclease activity.</text>
</comment>
<evidence type="ECO:0000256" key="1">
    <source>
        <dbReference type="ARBA" id="ARBA00010555"/>
    </source>
</evidence>
<dbReference type="Pfam" id="PF00149">
    <property type="entry name" value="Metallophos"/>
    <property type="match status" value="1"/>
</dbReference>
<dbReference type="InterPro" id="IPR029052">
    <property type="entry name" value="Metallo-depent_PP-like"/>
</dbReference>
<dbReference type="GO" id="GO:0006310">
    <property type="term" value="P:DNA recombination"/>
    <property type="evidence" value="ECO:0007669"/>
    <property type="project" value="UniProtKB-KW"/>
</dbReference>
<dbReference type="OrthoDB" id="9773856at2"/>
<dbReference type="CDD" id="cd00840">
    <property type="entry name" value="MPP_Mre11_N"/>
    <property type="match status" value="1"/>
</dbReference>
<dbReference type="InterPro" id="IPR026843">
    <property type="entry name" value="SbcD_C"/>
</dbReference>
<name>A0A4Y4F381_9GAMM</name>
<sequence length="409" mass="45445">MLRLIHTADWHLGQSFHGQERHTEHRAFLDWLLETLVERDADALLVAGDIFDVVNPSLRAQELLYDFIVSAHERLPQLDIVLIAGNHDSGNRIELPAPLMRRLRTHAVGRVAWRDDGELDADHLLVPLHDKSGETQAWCLALPFLRPAEVTGGEAQDYVGGISQVHQALIDAARQRRQAGQALIAMSHAHLHGATVSEASERPIVIGGEESIPATLFPADIAYVALGHLHRAQQVGEARIRYSGSPLPLDFSEVGYPHQVVEVQLEGEQLAGLESVPIPRAVAMHRLGPAALDEVLDELAALEDDPELPREHWPWLEVSVQLDAPVPDLRARLDAALEGRALRLLRLTRQLPDTTGDAAPQRVDLESLGPRKLFERTWQSRWDTPPDDDVLADFDRLHQEVLDDTEGNA</sequence>
<dbReference type="SUPFAM" id="SSF56300">
    <property type="entry name" value="Metallo-dependent phosphatases"/>
    <property type="match status" value="1"/>
</dbReference>
<dbReference type="AlphaFoldDB" id="A0A4Y4F381"/>
<keyword evidence="11" id="KW-1185">Reference proteome</keyword>
<dbReference type="Pfam" id="PF12320">
    <property type="entry name" value="SbcD_C"/>
    <property type="match status" value="1"/>
</dbReference>
<evidence type="ECO:0000256" key="4">
    <source>
        <dbReference type="ARBA" id="ARBA00022722"/>
    </source>
</evidence>
<dbReference type="GO" id="GO:0004519">
    <property type="term" value="F:endonuclease activity"/>
    <property type="evidence" value="ECO:0007669"/>
    <property type="project" value="UniProtKB-KW"/>
</dbReference>
<protein>
    <recommendedName>
        <fullName evidence="3 7">Nuclease SbcCD subunit D</fullName>
    </recommendedName>
</protein>
<dbReference type="RefSeq" id="WP_141317614.1">
    <property type="nucleotide sequence ID" value="NZ_BJOC01000011.1"/>
</dbReference>
<keyword evidence="4 7" id="KW-0540">Nuclease</keyword>
<dbReference type="InterPro" id="IPR004843">
    <property type="entry name" value="Calcineurin-like_PHP"/>
</dbReference>
<gene>
    <name evidence="7 10" type="primary">sbcD</name>
    <name evidence="10" type="ORF">HHA01_05750</name>
</gene>
<feature type="domain" description="Nuclease SbcCD subunit D C-terminal" evidence="9">
    <location>
        <begin position="282"/>
        <end position="380"/>
    </location>
</feature>
<keyword evidence="7" id="KW-0233">DNA recombination</keyword>
<dbReference type="Gene3D" id="3.60.21.10">
    <property type="match status" value="1"/>
</dbReference>
<keyword evidence="7" id="KW-0255">Endonuclease</keyword>
<evidence type="ECO:0000256" key="7">
    <source>
        <dbReference type="RuleBase" id="RU363069"/>
    </source>
</evidence>
<keyword evidence="7" id="KW-0235">DNA replication</keyword>
<evidence type="ECO:0000256" key="2">
    <source>
        <dbReference type="ARBA" id="ARBA00011322"/>
    </source>
</evidence>
<evidence type="ECO:0000313" key="10">
    <source>
        <dbReference type="EMBL" id="GED21598.1"/>
    </source>
</evidence>
<accession>A0A4Y4F381</accession>
<comment type="caution">
    <text evidence="10">The sequence shown here is derived from an EMBL/GenBank/DDBJ whole genome shotgun (WGS) entry which is preliminary data.</text>
</comment>
<dbReference type="InterPro" id="IPR004593">
    <property type="entry name" value="SbcD"/>
</dbReference>
<organism evidence="10 11">
    <name type="scientific">Halomonas halmophila</name>
    <dbReference type="NCBI Taxonomy" id="252"/>
    <lineage>
        <taxon>Bacteria</taxon>
        <taxon>Pseudomonadati</taxon>
        <taxon>Pseudomonadota</taxon>
        <taxon>Gammaproteobacteria</taxon>
        <taxon>Oceanospirillales</taxon>
        <taxon>Halomonadaceae</taxon>
        <taxon>Halomonas</taxon>
    </lineage>
</organism>
<evidence type="ECO:0000259" key="8">
    <source>
        <dbReference type="Pfam" id="PF00149"/>
    </source>
</evidence>
<dbReference type="EMBL" id="BJOC01000011">
    <property type="protein sequence ID" value="GED21598.1"/>
    <property type="molecule type" value="Genomic_DNA"/>
</dbReference>
<dbReference type="InterPro" id="IPR041796">
    <property type="entry name" value="Mre11_N"/>
</dbReference>
<feature type="domain" description="Calcineurin-like phosphoesterase" evidence="8">
    <location>
        <begin position="2"/>
        <end position="231"/>
    </location>
</feature>
<evidence type="ECO:0000259" key="9">
    <source>
        <dbReference type="Pfam" id="PF12320"/>
    </source>
</evidence>
<comment type="similarity">
    <text evidence="1 7">Belongs to the SbcD family.</text>
</comment>
<dbReference type="PANTHER" id="PTHR30337">
    <property type="entry name" value="COMPONENT OF ATP-DEPENDENT DSDNA EXONUCLEASE"/>
    <property type="match status" value="1"/>
</dbReference>
<proteinExistence type="inferred from homology"/>